<evidence type="ECO:0000313" key="1">
    <source>
        <dbReference type="EMBL" id="AET69015.1"/>
    </source>
</evidence>
<reference evidence="2" key="1">
    <citation type="submission" date="2011-11" db="EMBL/GenBank/DDBJ databases">
        <title>Complete sequence of Desulfosporosinus orientis DSM 765.</title>
        <authorList>
            <person name="Lucas S."/>
            <person name="Han J."/>
            <person name="Lapidus A."/>
            <person name="Cheng J.-F."/>
            <person name="Goodwin L."/>
            <person name="Pitluck S."/>
            <person name="Peters L."/>
            <person name="Ovchinnikova G."/>
            <person name="Teshima H."/>
            <person name="Detter J.C."/>
            <person name="Han C."/>
            <person name="Tapia R."/>
            <person name="Land M."/>
            <person name="Hauser L."/>
            <person name="Kyrpides N."/>
            <person name="Ivanova N."/>
            <person name="Pagani I."/>
            <person name="Pester M."/>
            <person name="Spring S."/>
            <person name="Ollivier B."/>
            <person name="Rattei T."/>
            <person name="Klenk H.-P."/>
            <person name="Wagner M."/>
            <person name="Loy A."/>
            <person name="Woyke T."/>
        </authorList>
    </citation>
    <scope>NUCLEOTIDE SEQUENCE [LARGE SCALE GENOMIC DNA]</scope>
    <source>
        <strain evidence="2">ATCC 19365 / DSM 765 / NCIMB 8382 / VKM B-1628</strain>
    </source>
</reference>
<dbReference type="EMBL" id="CP003108">
    <property type="protein sequence ID" value="AET69015.1"/>
    <property type="molecule type" value="Genomic_DNA"/>
</dbReference>
<dbReference type="Proteomes" id="UP000006346">
    <property type="component" value="Chromosome"/>
</dbReference>
<protein>
    <recommendedName>
        <fullName evidence="3">Actin-like protein N-terminal domain-containing protein</fullName>
    </recommendedName>
</protein>
<organism evidence="1 2">
    <name type="scientific">Desulfosporosinus orientis (strain ATCC 19365 / DSM 765 / NCIMB 8382 / VKM B-1628 / Singapore I)</name>
    <name type="common">Desulfotomaculum orientis</name>
    <dbReference type="NCBI Taxonomy" id="768706"/>
    <lineage>
        <taxon>Bacteria</taxon>
        <taxon>Bacillati</taxon>
        <taxon>Bacillota</taxon>
        <taxon>Clostridia</taxon>
        <taxon>Eubacteriales</taxon>
        <taxon>Desulfitobacteriaceae</taxon>
        <taxon>Desulfosporosinus</taxon>
    </lineage>
</organism>
<dbReference type="OrthoDB" id="9769453at2"/>
<evidence type="ECO:0000313" key="2">
    <source>
        <dbReference type="Proteomes" id="UP000006346"/>
    </source>
</evidence>
<evidence type="ECO:0008006" key="3">
    <source>
        <dbReference type="Google" id="ProtNLM"/>
    </source>
</evidence>
<accession>G7WH01</accession>
<proteinExistence type="predicted"/>
<dbReference type="HOGENOM" id="CLU_958852_0_0_9"/>
<dbReference type="RefSeq" id="WP_014185823.1">
    <property type="nucleotide sequence ID" value="NC_016584.1"/>
</dbReference>
<dbReference type="AlphaFoldDB" id="G7WH01"/>
<dbReference type="PATRIC" id="fig|768706.3.peg.3556"/>
<reference evidence="1 2" key="2">
    <citation type="journal article" date="2012" name="J. Bacteriol.">
        <title>Complete genome sequences of Desulfosporosinus orientis DSM765T, Desulfosporosinus youngiae DSM17734T, Desulfosporosinus meridiei DSM13257T, and Desulfosporosinus acidiphilus DSM22704T.</title>
        <authorList>
            <person name="Pester M."/>
            <person name="Brambilla E."/>
            <person name="Alazard D."/>
            <person name="Rattei T."/>
            <person name="Weinmaier T."/>
            <person name="Han J."/>
            <person name="Lucas S."/>
            <person name="Lapidus A."/>
            <person name="Cheng J.F."/>
            <person name="Goodwin L."/>
            <person name="Pitluck S."/>
            <person name="Peters L."/>
            <person name="Ovchinnikova G."/>
            <person name="Teshima H."/>
            <person name="Detter J.C."/>
            <person name="Han C.S."/>
            <person name="Tapia R."/>
            <person name="Land M.L."/>
            <person name="Hauser L."/>
            <person name="Kyrpides N.C."/>
            <person name="Ivanova N.N."/>
            <person name="Pagani I."/>
            <person name="Huntmann M."/>
            <person name="Wei C.L."/>
            <person name="Davenport K.W."/>
            <person name="Daligault H."/>
            <person name="Chain P.S."/>
            <person name="Chen A."/>
            <person name="Mavromatis K."/>
            <person name="Markowitz V."/>
            <person name="Szeto E."/>
            <person name="Mikhailova N."/>
            <person name="Pati A."/>
            <person name="Wagner M."/>
            <person name="Woyke T."/>
            <person name="Ollivier B."/>
            <person name="Klenk H.P."/>
            <person name="Spring S."/>
            <person name="Loy A."/>
        </authorList>
    </citation>
    <scope>NUCLEOTIDE SEQUENCE [LARGE SCALE GENOMIC DNA]</scope>
    <source>
        <strain evidence="2">ATCC 19365 / DSM 765 / NCIMB 8382 / VKM B-1628</strain>
    </source>
</reference>
<keyword evidence="2" id="KW-1185">Reference proteome</keyword>
<name>G7WH01_DESOD</name>
<dbReference type="STRING" id="768706.Desor_3532"/>
<dbReference type="KEGG" id="dor:Desor_3532"/>
<sequence length="254" mass="27689">MLKVLVAEICSEITVVNAFGNLNSENPKLLGQGTFPTTVQEGDISLGVKQAMADLEKEIGPWGSITDMPFYAVYPIQFEGLNSKGIASNYFNEGILPASEAMMIAVQLIYEEVGDVLVLKLEEESITVYSVTSNSLPLVESHSTNRNKHIKTKPETSEEIALRAELTAEALKAAVKSYCELSIHFRWIVGTGSSLTELPNGLQILTESVKGIESQGETAILLDRDCLMTSLGALTANYRQGAWQLLRESMGVEN</sequence>
<gene>
    <name evidence="1" type="ordered locus">Desor_3532</name>
</gene>